<dbReference type="InterPro" id="IPR001811">
    <property type="entry name" value="Chemokine_IL8-like_dom"/>
</dbReference>
<dbReference type="GO" id="GO:0061844">
    <property type="term" value="P:antimicrobial humoral immune response mediated by antimicrobial peptide"/>
    <property type="evidence" value="ECO:0007669"/>
    <property type="project" value="TreeGrafter"/>
</dbReference>
<dbReference type="PROSITE" id="PS00472">
    <property type="entry name" value="SMALL_CYTOKINES_CC"/>
    <property type="match status" value="1"/>
</dbReference>
<dbReference type="GO" id="GO:0070098">
    <property type="term" value="P:chemokine-mediated signaling pathway"/>
    <property type="evidence" value="ECO:0007669"/>
    <property type="project" value="TreeGrafter"/>
</dbReference>
<keyword evidence="5 9" id="KW-0964">Secreted</keyword>
<keyword evidence="12" id="KW-1185">Reference proteome</keyword>
<comment type="similarity">
    <text evidence="2 9">Belongs to the intercrine beta (chemokine CC) family.</text>
</comment>
<feature type="domain" description="Chemokine interleukin-8-like" evidence="10">
    <location>
        <begin position="29"/>
        <end position="88"/>
    </location>
</feature>
<evidence type="ECO:0000256" key="4">
    <source>
        <dbReference type="ARBA" id="ARBA00022514"/>
    </source>
</evidence>
<dbReference type="Proteomes" id="UP000007646">
    <property type="component" value="Unassembled WGS sequence"/>
</dbReference>
<reference evidence="11" key="2">
    <citation type="submission" date="2025-08" db="UniProtKB">
        <authorList>
            <consortium name="Ensembl"/>
        </authorList>
    </citation>
    <scope>IDENTIFICATION</scope>
    <source>
        <strain evidence="11">Isolate ISIS603380</strain>
    </source>
</reference>
<evidence type="ECO:0000313" key="11">
    <source>
        <dbReference type="Ensembl" id="ENSLAFP00000003944.2"/>
    </source>
</evidence>
<dbReference type="GO" id="GO:0048020">
    <property type="term" value="F:CCR chemokine receptor binding"/>
    <property type="evidence" value="ECO:0007669"/>
    <property type="project" value="TreeGrafter"/>
</dbReference>
<evidence type="ECO:0000256" key="6">
    <source>
        <dbReference type="ARBA" id="ARBA00022729"/>
    </source>
</evidence>
<feature type="signal peptide" evidence="9">
    <location>
        <begin position="1"/>
        <end position="23"/>
    </location>
</feature>
<evidence type="ECO:0000256" key="7">
    <source>
        <dbReference type="ARBA" id="ARBA00023157"/>
    </source>
</evidence>
<dbReference type="GO" id="GO:0048245">
    <property type="term" value="P:eosinophil chemotaxis"/>
    <property type="evidence" value="ECO:0007669"/>
    <property type="project" value="TreeGrafter"/>
</dbReference>
<dbReference type="SMART" id="SM00199">
    <property type="entry name" value="SCY"/>
    <property type="match status" value="1"/>
</dbReference>
<keyword evidence="4 9" id="KW-0202">Cytokine</keyword>
<comment type="subcellular location">
    <subcellularLocation>
        <location evidence="1 9">Secreted</location>
    </subcellularLocation>
</comment>
<dbReference type="SUPFAM" id="SSF54117">
    <property type="entry name" value="Interleukin 8-like chemokines"/>
    <property type="match status" value="1"/>
</dbReference>
<dbReference type="Ensembl" id="ENSLAFT00000004717.2">
    <property type="protein sequence ID" value="ENSLAFP00000003944.2"/>
    <property type="gene ID" value="ENSLAFG00000004719.2"/>
</dbReference>
<dbReference type="GO" id="GO:0030335">
    <property type="term" value="P:positive regulation of cell migration"/>
    <property type="evidence" value="ECO:0007669"/>
    <property type="project" value="TreeGrafter"/>
</dbReference>
<organism evidence="11 12">
    <name type="scientific">Loxodonta africana</name>
    <name type="common">African elephant</name>
    <dbReference type="NCBI Taxonomy" id="9785"/>
    <lineage>
        <taxon>Eukaryota</taxon>
        <taxon>Metazoa</taxon>
        <taxon>Chordata</taxon>
        <taxon>Craniata</taxon>
        <taxon>Vertebrata</taxon>
        <taxon>Euteleostomi</taxon>
        <taxon>Mammalia</taxon>
        <taxon>Eutheria</taxon>
        <taxon>Afrotheria</taxon>
        <taxon>Proboscidea</taxon>
        <taxon>Elephantidae</taxon>
        <taxon>Loxodonta</taxon>
    </lineage>
</organism>
<dbReference type="FunFam" id="2.40.50.40:FF:000002">
    <property type="entry name" value="C-C motif chemokine"/>
    <property type="match status" value="1"/>
</dbReference>
<keyword evidence="6 9" id="KW-0732">Signal</keyword>
<proteinExistence type="inferred from homology"/>
<dbReference type="InterPro" id="IPR036048">
    <property type="entry name" value="Interleukin_8-like_sf"/>
</dbReference>
<protein>
    <recommendedName>
        <fullName evidence="9">C-C motif chemokine</fullName>
    </recommendedName>
</protein>
<feature type="chain" id="PRO_5005131915" description="C-C motif chemokine" evidence="9">
    <location>
        <begin position="24"/>
        <end position="97"/>
    </location>
</feature>
<dbReference type="GeneTree" id="ENSGT01130000278316"/>
<dbReference type="PANTHER" id="PTHR12015:SF147">
    <property type="entry name" value="C-C MOTIF CHEMOKINE 13"/>
    <property type="match status" value="1"/>
</dbReference>
<evidence type="ECO:0000256" key="8">
    <source>
        <dbReference type="ARBA" id="ARBA00023198"/>
    </source>
</evidence>
<dbReference type="AlphaFoldDB" id="G3SUT3"/>
<evidence type="ECO:0000256" key="2">
    <source>
        <dbReference type="ARBA" id="ARBA00010868"/>
    </source>
</evidence>
<sequence>MKVSAELLCLLLVAATFSSQVLTQPASISNMCCFKVASKKIPIQRLESYTQVASSKCPLTAVVFKTKLAKKICTDPKKKWVRDSMKYLDQKSHTPKP</sequence>
<dbReference type="InterPro" id="IPR000827">
    <property type="entry name" value="Chemokine_CC_CS"/>
</dbReference>
<keyword evidence="3 9" id="KW-0145">Chemotaxis</keyword>
<dbReference type="PANTHER" id="PTHR12015">
    <property type="entry name" value="SMALL INDUCIBLE CYTOKINE A"/>
    <property type="match status" value="1"/>
</dbReference>
<accession>G3SUT3</accession>
<dbReference type="GO" id="GO:0005615">
    <property type="term" value="C:extracellular space"/>
    <property type="evidence" value="ECO:0007669"/>
    <property type="project" value="UniProtKB-KW"/>
</dbReference>
<evidence type="ECO:0000256" key="9">
    <source>
        <dbReference type="RuleBase" id="RU361150"/>
    </source>
</evidence>
<dbReference type="GO" id="GO:0008009">
    <property type="term" value="F:chemokine activity"/>
    <property type="evidence" value="ECO:0007669"/>
    <property type="project" value="InterPro"/>
</dbReference>
<gene>
    <name evidence="11" type="primary">CCL2</name>
</gene>
<evidence type="ECO:0000256" key="5">
    <source>
        <dbReference type="ARBA" id="ARBA00022525"/>
    </source>
</evidence>
<evidence type="ECO:0000256" key="1">
    <source>
        <dbReference type="ARBA" id="ARBA00004613"/>
    </source>
</evidence>
<evidence type="ECO:0000313" key="12">
    <source>
        <dbReference type="Proteomes" id="UP000007646"/>
    </source>
</evidence>
<dbReference type="InterPro" id="IPR039809">
    <property type="entry name" value="Chemokine_b/g/d"/>
</dbReference>
<evidence type="ECO:0000259" key="10">
    <source>
        <dbReference type="SMART" id="SM00199"/>
    </source>
</evidence>
<dbReference type="GO" id="GO:0006954">
    <property type="term" value="P:inflammatory response"/>
    <property type="evidence" value="ECO:0007669"/>
    <property type="project" value="UniProtKB-KW"/>
</dbReference>
<evidence type="ECO:0000256" key="3">
    <source>
        <dbReference type="ARBA" id="ARBA00022500"/>
    </source>
</evidence>
<dbReference type="CDD" id="cd00272">
    <property type="entry name" value="Chemokine_CC"/>
    <property type="match status" value="1"/>
</dbReference>
<reference evidence="11 12" key="1">
    <citation type="submission" date="2009-06" db="EMBL/GenBank/DDBJ databases">
        <title>The Genome Sequence of Loxodonta africana (African elephant).</title>
        <authorList>
            <person name="Di Palma F."/>
            <person name="Heiman D."/>
            <person name="Young S."/>
            <person name="Johnson J."/>
            <person name="Lander E.S."/>
            <person name="Lindblad-Toh K."/>
        </authorList>
    </citation>
    <scope>NUCLEOTIDE SEQUENCE [LARGE SCALE GENOMIC DNA]</scope>
    <source>
        <strain evidence="11 12">Isolate ISIS603380</strain>
    </source>
</reference>
<keyword evidence="8" id="KW-0395">Inflammatory response</keyword>
<dbReference type="Pfam" id="PF00048">
    <property type="entry name" value="IL8"/>
    <property type="match status" value="1"/>
</dbReference>
<name>G3SUT3_LOXAF</name>
<reference evidence="11" key="3">
    <citation type="submission" date="2025-09" db="UniProtKB">
        <authorList>
            <consortium name="Ensembl"/>
        </authorList>
    </citation>
    <scope>IDENTIFICATION</scope>
    <source>
        <strain evidence="11">Isolate ISIS603380</strain>
    </source>
</reference>
<dbReference type="Gene3D" id="2.40.50.40">
    <property type="match status" value="1"/>
</dbReference>
<keyword evidence="7" id="KW-1015">Disulfide bond</keyword>